<evidence type="ECO:0000256" key="1">
    <source>
        <dbReference type="ARBA" id="ARBA00001947"/>
    </source>
</evidence>
<evidence type="ECO:0000313" key="8">
    <source>
        <dbReference type="EMBL" id="MBB5790082.1"/>
    </source>
</evidence>
<feature type="domain" description="Alcohol dehydrogenase-like C-terminal" evidence="6">
    <location>
        <begin position="199"/>
        <end position="286"/>
    </location>
</feature>
<dbReference type="RefSeq" id="WP_184825878.1">
    <property type="nucleotide sequence ID" value="NZ_JACHMM010000001.1"/>
</dbReference>
<evidence type="ECO:0000259" key="7">
    <source>
        <dbReference type="Pfam" id="PF08240"/>
    </source>
</evidence>
<dbReference type="InterPro" id="IPR013154">
    <property type="entry name" value="ADH-like_N"/>
</dbReference>
<dbReference type="InterPro" id="IPR036291">
    <property type="entry name" value="NAD(P)-bd_dom_sf"/>
</dbReference>
<dbReference type="SUPFAM" id="SSF51735">
    <property type="entry name" value="NAD(P)-binding Rossmann-fold domains"/>
    <property type="match status" value="1"/>
</dbReference>
<gene>
    <name evidence="8" type="ORF">HD601_004657</name>
</gene>
<dbReference type="Gene3D" id="3.90.180.10">
    <property type="entry name" value="Medium-chain alcohol dehydrogenases, catalytic domain"/>
    <property type="match status" value="1"/>
</dbReference>
<dbReference type="EMBL" id="JACHMM010000001">
    <property type="protein sequence ID" value="MBB5790082.1"/>
    <property type="molecule type" value="Genomic_DNA"/>
</dbReference>
<dbReference type="AlphaFoldDB" id="A0A7W9GU34"/>
<dbReference type="GO" id="GO:0004022">
    <property type="term" value="F:alcohol dehydrogenase (NAD+) activity"/>
    <property type="evidence" value="ECO:0007669"/>
    <property type="project" value="UniProtKB-EC"/>
</dbReference>
<keyword evidence="4" id="KW-0862">Zinc</keyword>
<dbReference type="InterPro" id="IPR011032">
    <property type="entry name" value="GroES-like_sf"/>
</dbReference>
<sequence>MTDEPTEFRGWVRHQDVFEIRDLRLTPRRPTDVVIRNLAAQACYTIVSNVADLPSHHDRARSPGHGAMGVVVEVGPQVRRVKVGDKVITPVSPVCGTCYSCLRGEYHCCGHKNDIDFARPDNPAFATMDDGTPVWQDHTGGFAELAVCPEPWVIPVNESTLSNVELATLACSSGPGWAFGLIGARVEIASTVAVLGAGPLGLSLIQAAKMAGARLIIAAERIPHRIEAAQKAGAHVVIDTEKDGDTLVEQIRELCRPVTDNPAAGGKQYDGYYDGNGADIIFEAAGLTFGTPTTGTPADDTGARLVTQGFQATRRGGYFVHTGIIKPTSDPEVWGPAPGPFDYHGRRYLSAAYGGANALRDIPRLASLIENGYLDAQSLVDPVLPFERGDEALWTSLNRDKLLPIITYEN</sequence>
<evidence type="ECO:0000256" key="2">
    <source>
        <dbReference type="ARBA" id="ARBA00008072"/>
    </source>
</evidence>
<protein>
    <submittedName>
        <fullName evidence="8">S-(Hydroxymethyl)glutathione dehydrogenase/alcohol dehydrogenase</fullName>
        <ecNumber evidence="8">1.1.1.1</ecNumber>
        <ecNumber evidence="8">1.1.1.284</ecNumber>
    </submittedName>
</protein>
<evidence type="ECO:0000256" key="5">
    <source>
        <dbReference type="ARBA" id="ARBA00023002"/>
    </source>
</evidence>
<dbReference type="GO" id="GO:0046872">
    <property type="term" value="F:metal ion binding"/>
    <property type="evidence" value="ECO:0007669"/>
    <property type="project" value="UniProtKB-KW"/>
</dbReference>
<evidence type="ECO:0000256" key="3">
    <source>
        <dbReference type="ARBA" id="ARBA00022723"/>
    </source>
</evidence>
<comment type="caution">
    <text evidence="8">The sequence shown here is derived from an EMBL/GenBank/DDBJ whole genome shotgun (WGS) entry which is preliminary data.</text>
</comment>
<keyword evidence="3" id="KW-0479">Metal-binding</keyword>
<dbReference type="Pfam" id="PF08240">
    <property type="entry name" value="ADH_N"/>
    <property type="match status" value="1"/>
</dbReference>
<name>A0A7W9GU34_9ACTN</name>
<dbReference type="PANTHER" id="PTHR43350">
    <property type="entry name" value="NAD-DEPENDENT ALCOHOL DEHYDROGENASE"/>
    <property type="match status" value="1"/>
</dbReference>
<dbReference type="GO" id="GO:0051903">
    <property type="term" value="F:S-(hydroxymethyl)glutathione dehydrogenase [NAD(P)+] activity"/>
    <property type="evidence" value="ECO:0007669"/>
    <property type="project" value="UniProtKB-EC"/>
</dbReference>
<dbReference type="Proteomes" id="UP000542813">
    <property type="component" value="Unassembled WGS sequence"/>
</dbReference>
<keyword evidence="9" id="KW-1185">Reference proteome</keyword>
<evidence type="ECO:0000259" key="6">
    <source>
        <dbReference type="Pfam" id="PF00107"/>
    </source>
</evidence>
<dbReference type="Pfam" id="PF00107">
    <property type="entry name" value="ADH_zinc_N"/>
    <property type="match status" value="1"/>
</dbReference>
<reference evidence="8 9" key="1">
    <citation type="submission" date="2020-08" db="EMBL/GenBank/DDBJ databases">
        <title>Sequencing the genomes of 1000 actinobacteria strains.</title>
        <authorList>
            <person name="Klenk H.-P."/>
        </authorList>
    </citation>
    <scope>NUCLEOTIDE SEQUENCE [LARGE SCALE GENOMIC DNA]</scope>
    <source>
        <strain evidence="8 9">DSM 102122</strain>
    </source>
</reference>
<evidence type="ECO:0000313" key="9">
    <source>
        <dbReference type="Proteomes" id="UP000542813"/>
    </source>
</evidence>
<dbReference type="InterPro" id="IPR013149">
    <property type="entry name" value="ADH-like_C"/>
</dbReference>
<organism evidence="8 9">
    <name type="scientific">Jiangella mangrovi</name>
    <dbReference type="NCBI Taxonomy" id="1524084"/>
    <lineage>
        <taxon>Bacteria</taxon>
        <taxon>Bacillati</taxon>
        <taxon>Actinomycetota</taxon>
        <taxon>Actinomycetes</taxon>
        <taxon>Jiangellales</taxon>
        <taxon>Jiangellaceae</taxon>
        <taxon>Jiangella</taxon>
    </lineage>
</organism>
<dbReference type="PANTHER" id="PTHR43350:SF17">
    <property type="entry name" value="NAD-DEPENDENT ALCOHOL DEHYDROGENASE"/>
    <property type="match status" value="1"/>
</dbReference>
<evidence type="ECO:0000256" key="4">
    <source>
        <dbReference type="ARBA" id="ARBA00022833"/>
    </source>
</evidence>
<comment type="similarity">
    <text evidence="2">Belongs to the zinc-containing alcohol dehydrogenase family.</text>
</comment>
<accession>A0A7W9GU34</accession>
<dbReference type="EC" id="1.1.1.284" evidence="8"/>
<feature type="domain" description="Alcohol dehydrogenase-like N-terminal" evidence="7">
    <location>
        <begin position="30"/>
        <end position="157"/>
    </location>
</feature>
<dbReference type="Gene3D" id="3.40.50.720">
    <property type="entry name" value="NAD(P)-binding Rossmann-like Domain"/>
    <property type="match status" value="1"/>
</dbReference>
<comment type="cofactor">
    <cofactor evidence="1">
        <name>Zn(2+)</name>
        <dbReference type="ChEBI" id="CHEBI:29105"/>
    </cofactor>
</comment>
<dbReference type="EC" id="1.1.1.1" evidence="8"/>
<keyword evidence="5 8" id="KW-0560">Oxidoreductase</keyword>
<dbReference type="SUPFAM" id="SSF50129">
    <property type="entry name" value="GroES-like"/>
    <property type="match status" value="1"/>
</dbReference>
<proteinExistence type="inferred from homology"/>